<protein>
    <submittedName>
        <fullName evidence="2">Uncharacterized protein</fullName>
    </submittedName>
</protein>
<evidence type="ECO:0000313" key="3">
    <source>
        <dbReference type="Proteomes" id="UP000193411"/>
    </source>
</evidence>
<dbReference type="EMBL" id="MCFL01000032">
    <property type="protein sequence ID" value="ORZ33907.1"/>
    <property type="molecule type" value="Genomic_DNA"/>
</dbReference>
<keyword evidence="3" id="KW-1185">Reference proteome</keyword>
<feature type="non-terminal residue" evidence="2">
    <location>
        <position position="242"/>
    </location>
</feature>
<evidence type="ECO:0000256" key="1">
    <source>
        <dbReference type="SAM" id="MobiDB-lite"/>
    </source>
</evidence>
<feature type="region of interest" description="Disordered" evidence="1">
    <location>
        <begin position="1"/>
        <end position="98"/>
    </location>
</feature>
<sequence>TLAPPSLLDHRRRTRSFNGTDSPQVVILPSLPAIHPPGVDEEHPRIPHPLSLSSATSGSDRLGGALRVPGATSSSRLRSVSPIGRHTHPHPLPSPEHDGLAGFAIELVHAAGSNLIYPHLSTRSPAPAGAPGSTPTAPVTRGATSSEIAAHQVATPAAPATAHSLRSLAHQLAGPIMDNQPTTKASGPLEMHRETLMALKDQLNGATPPPHTSLIPAPSVAVGAFPPGLNKRFSAPSFAATN</sequence>
<name>A0A1Y2HH41_9FUNG</name>
<dbReference type="Proteomes" id="UP000193411">
    <property type="component" value="Unassembled WGS sequence"/>
</dbReference>
<feature type="non-terminal residue" evidence="2">
    <location>
        <position position="1"/>
    </location>
</feature>
<evidence type="ECO:0000313" key="2">
    <source>
        <dbReference type="EMBL" id="ORZ33907.1"/>
    </source>
</evidence>
<proteinExistence type="predicted"/>
<organism evidence="2 3">
    <name type="scientific">Catenaria anguillulae PL171</name>
    <dbReference type="NCBI Taxonomy" id="765915"/>
    <lineage>
        <taxon>Eukaryota</taxon>
        <taxon>Fungi</taxon>
        <taxon>Fungi incertae sedis</taxon>
        <taxon>Blastocladiomycota</taxon>
        <taxon>Blastocladiomycetes</taxon>
        <taxon>Blastocladiales</taxon>
        <taxon>Catenariaceae</taxon>
        <taxon>Catenaria</taxon>
    </lineage>
</organism>
<dbReference type="AlphaFoldDB" id="A0A1Y2HH41"/>
<comment type="caution">
    <text evidence="2">The sequence shown here is derived from an EMBL/GenBank/DDBJ whole genome shotgun (WGS) entry which is preliminary data.</text>
</comment>
<feature type="compositionally biased region" description="Low complexity" evidence="1">
    <location>
        <begin position="125"/>
        <end position="138"/>
    </location>
</feature>
<gene>
    <name evidence="2" type="ORF">BCR44DRAFT_35576</name>
</gene>
<feature type="region of interest" description="Disordered" evidence="1">
    <location>
        <begin position="125"/>
        <end position="144"/>
    </location>
</feature>
<reference evidence="2 3" key="1">
    <citation type="submission" date="2016-07" db="EMBL/GenBank/DDBJ databases">
        <title>Pervasive Adenine N6-methylation of Active Genes in Fungi.</title>
        <authorList>
            <consortium name="DOE Joint Genome Institute"/>
            <person name="Mondo S.J."/>
            <person name="Dannebaum R.O."/>
            <person name="Kuo R.C."/>
            <person name="Labutti K."/>
            <person name="Haridas S."/>
            <person name="Kuo A."/>
            <person name="Salamov A."/>
            <person name="Ahrendt S.R."/>
            <person name="Lipzen A."/>
            <person name="Sullivan W."/>
            <person name="Andreopoulos W.B."/>
            <person name="Clum A."/>
            <person name="Lindquist E."/>
            <person name="Daum C."/>
            <person name="Ramamoorthy G.K."/>
            <person name="Gryganskyi A."/>
            <person name="Culley D."/>
            <person name="Magnuson J.K."/>
            <person name="James T.Y."/>
            <person name="O'Malley M.A."/>
            <person name="Stajich J.E."/>
            <person name="Spatafora J.W."/>
            <person name="Visel A."/>
            <person name="Grigoriev I.V."/>
        </authorList>
    </citation>
    <scope>NUCLEOTIDE SEQUENCE [LARGE SCALE GENOMIC DNA]</scope>
    <source>
        <strain evidence="2 3">PL171</strain>
    </source>
</reference>
<accession>A0A1Y2HH41</accession>